<reference evidence="2" key="1">
    <citation type="submission" date="2019-10" db="EMBL/GenBank/DDBJ databases">
        <authorList>
            <person name="Zhang R."/>
            <person name="Pan Y."/>
            <person name="Wang J."/>
            <person name="Ma R."/>
            <person name="Yu S."/>
        </authorList>
    </citation>
    <scope>NUCLEOTIDE SEQUENCE</scope>
    <source>
        <strain evidence="2">LA-IB0</strain>
        <tissue evidence="2">Leaf</tissue>
    </source>
</reference>
<dbReference type="PANTHER" id="PTHR31672">
    <property type="entry name" value="BNACNNG10540D PROTEIN"/>
    <property type="match status" value="1"/>
</dbReference>
<evidence type="ECO:0000313" key="2">
    <source>
        <dbReference type="EMBL" id="KAG8372618.1"/>
    </source>
</evidence>
<feature type="domain" description="F-box associated beta-propeller type 1" evidence="1">
    <location>
        <begin position="8"/>
        <end position="272"/>
    </location>
</feature>
<protein>
    <recommendedName>
        <fullName evidence="1">F-box associated beta-propeller type 1 domain-containing protein</fullName>
    </recommendedName>
</protein>
<name>A0AAV6WQZ5_9LAMI</name>
<sequence length="320" mass="37660">MALSLDSINFDYGNQTIEAIPVQNLIRHGLRRLTPLPIPACNGLILISHYDVNKIWVLWNPLTQEFYELPEYDCTDFDLHGSGLGYDCADDDFKVVRINRKYHTQNHLDKTLIYSLKYDSWKWIKDCPVDISWWSQGIYLNGALYWMSWDYIIALDLSTKDYRQLPLPFVDSELRTYSDVNLDVLSGCLVVSCKRETKFDGWVMKENGRNISWTKLFSFPNLDDIGDMGHLRLITYSKSYKHVLLQHNKKEFFWLDTDNSSAKKIQMHGHYRRFSCQVWQRSLFRFENIVDGGEDIGAKRTGRVKKMMEKKRLKLEITIT</sequence>
<keyword evidence="3" id="KW-1185">Reference proteome</keyword>
<dbReference type="NCBIfam" id="TIGR01640">
    <property type="entry name" value="F_box_assoc_1"/>
    <property type="match status" value="1"/>
</dbReference>
<dbReference type="EMBL" id="WHWC01000012">
    <property type="protein sequence ID" value="KAG8372618.1"/>
    <property type="molecule type" value="Genomic_DNA"/>
</dbReference>
<organism evidence="2 3">
    <name type="scientific">Buddleja alternifolia</name>
    <dbReference type="NCBI Taxonomy" id="168488"/>
    <lineage>
        <taxon>Eukaryota</taxon>
        <taxon>Viridiplantae</taxon>
        <taxon>Streptophyta</taxon>
        <taxon>Embryophyta</taxon>
        <taxon>Tracheophyta</taxon>
        <taxon>Spermatophyta</taxon>
        <taxon>Magnoliopsida</taxon>
        <taxon>eudicotyledons</taxon>
        <taxon>Gunneridae</taxon>
        <taxon>Pentapetalae</taxon>
        <taxon>asterids</taxon>
        <taxon>lamiids</taxon>
        <taxon>Lamiales</taxon>
        <taxon>Scrophulariaceae</taxon>
        <taxon>Buddlejeae</taxon>
        <taxon>Buddleja</taxon>
    </lineage>
</organism>
<proteinExistence type="predicted"/>
<accession>A0AAV6WQZ5</accession>
<dbReference type="Proteomes" id="UP000826271">
    <property type="component" value="Unassembled WGS sequence"/>
</dbReference>
<dbReference type="InterPro" id="IPR006527">
    <property type="entry name" value="F-box-assoc_dom_typ1"/>
</dbReference>
<dbReference type="AlphaFoldDB" id="A0AAV6WQZ5"/>
<evidence type="ECO:0000259" key="1">
    <source>
        <dbReference type="Pfam" id="PF07734"/>
    </source>
</evidence>
<dbReference type="Pfam" id="PF07734">
    <property type="entry name" value="FBA_1"/>
    <property type="match status" value="1"/>
</dbReference>
<gene>
    <name evidence="2" type="ORF">BUALT_Bualt12G0085400</name>
</gene>
<dbReference type="InterPro" id="IPR017451">
    <property type="entry name" value="F-box-assoc_interact_dom"/>
</dbReference>
<dbReference type="PANTHER" id="PTHR31672:SF13">
    <property type="entry name" value="F-BOX PROTEIN CPR30-LIKE"/>
    <property type="match status" value="1"/>
</dbReference>
<comment type="caution">
    <text evidence="2">The sequence shown here is derived from an EMBL/GenBank/DDBJ whole genome shotgun (WGS) entry which is preliminary data.</text>
</comment>
<dbReference type="InterPro" id="IPR050796">
    <property type="entry name" value="SCF_F-box_component"/>
</dbReference>
<evidence type="ECO:0000313" key="3">
    <source>
        <dbReference type="Proteomes" id="UP000826271"/>
    </source>
</evidence>